<evidence type="ECO:0000259" key="18">
    <source>
        <dbReference type="Pfam" id="PF02773"/>
    </source>
</evidence>
<gene>
    <name evidence="19" type="ORF">BK816_07180</name>
</gene>
<keyword evidence="7 19" id="KW-0808">Transferase</keyword>
<keyword evidence="12 14" id="KW-0630">Potassium</keyword>
<evidence type="ECO:0000313" key="19">
    <source>
        <dbReference type="EMBL" id="AOZ73098.1"/>
    </source>
</evidence>
<dbReference type="RefSeq" id="WP_071164562.1">
    <property type="nucleotide sequence ID" value="NZ_CP017812.1"/>
</dbReference>
<feature type="domain" description="S-adenosylmethionine synthetase C-terminal" evidence="18">
    <location>
        <begin position="253"/>
        <end position="385"/>
    </location>
</feature>
<evidence type="ECO:0000256" key="12">
    <source>
        <dbReference type="ARBA" id="ARBA00022958"/>
    </source>
</evidence>
<keyword evidence="8 14" id="KW-0479">Metal-binding</keyword>
<dbReference type="GO" id="GO:0006556">
    <property type="term" value="P:S-adenosylmethionine biosynthetic process"/>
    <property type="evidence" value="ECO:0007669"/>
    <property type="project" value="UniProtKB-UniRule"/>
</dbReference>
<keyword evidence="9" id="KW-0547">Nucleotide-binding</keyword>
<protein>
    <recommendedName>
        <fullName evidence="5 13">Methionine adenosyltransferase</fullName>
        <ecNumber evidence="5 13">2.5.1.6</ecNumber>
    </recommendedName>
</protein>
<dbReference type="Gene3D" id="3.30.300.10">
    <property type="match status" value="3"/>
</dbReference>
<dbReference type="KEGG" id="avu:BK816_07180"/>
<evidence type="ECO:0000259" key="16">
    <source>
        <dbReference type="Pfam" id="PF00438"/>
    </source>
</evidence>
<evidence type="ECO:0000256" key="13">
    <source>
        <dbReference type="NCBIfam" id="TIGR01034"/>
    </source>
</evidence>
<comment type="cofactor">
    <cofactor evidence="2">
        <name>K(+)</name>
        <dbReference type="ChEBI" id="CHEBI:29103"/>
    </cofactor>
</comment>
<evidence type="ECO:0000313" key="20">
    <source>
        <dbReference type="Proteomes" id="UP000176288"/>
    </source>
</evidence>
<evidence type="ECO:0000256" key="14">
    <source>
        <dbReference type="RuleBase" id="RU000542"/>
    </source>
</evidence>
<dbReference type="CDD" id="cd18079">
    <property type="entry name" value="S-AdoMet_synt"/>
    <property type="match status" value="1"/>
</dbReference>
<dbReference type="Pfam" id="PF02772">
    <property type="entry name" value="S-AdoMet_synt_M"/>
    <property type="match status" value="1"/>
</dbReference>
<dbReference type="InterPro" id="IPR022628">
    <property type="entry name" value="S-AdoMet_synt_N"/>
</dbReference>
<keyword evidence="20" id="KW-1185">Reference proteome</keyword>
<dbReference type="GO" id="GO:0005524">
    <property type="term" value="F:ATP binding"/>
    <property type="evidence" value="ECO:0007669"/>
    <property type="project" value="UniProtKB-KW"/>
</dbReference>
<feature type="domain" description="S-adenosylmethionine synthetase central" evidence="17">
    <location>
        <begin position="131"/>
        <end position="250"/>
    </location>
</feature>
<dbReference type="GO" id="GO:0004478">
    <property type="term" value="F:methionine adenosyltransferase activity"/>
    <property type="evidence" value="ECO:0007669"/>
    <property type="project" value="UniProtKB-UniRule"/>
</dbReference>
<dbReference type="InterPro" id="IPR022629">
    <property type="entry name" value="S-AdoMet_synt_central"/>
</dbReference>
<comment type="similarity">
    <text evidence="4 15">Belongs to the AdoMet synthase family.</text>
</comment>
<evidence type="ECO:0000256" key="11">
    <source>
        <dbReference type="ARBA" id="ARBA00022842"/>
    </source>
</evidence>
<organism evidence="19 20">
    <name type="scientific">Boudabousia tangfeifanii</name>
    <dbReference type="NCBI Taxonomy" id="1912795"/>
    <lineage>
        <taxon>Bacteria</taxon>
        <taxon>Bacillati</taxon>
        <taxon>Actinomycetota</taxon>
        <taxon>Actinomycetes</taxon>
        <taxon>Actinomycetales</taxon>
        <taxon>Actinomycetaceae</taxon>
        <taxon>Boudabousia</taxon>
    </lineage>
</organism>
<evidence type="ECO:0000256" key="7">
    <source>
        <dbReference type="ARBA" id="ARBA00022679"/>
    </source>
</evidence>
<evidence type="ECO:0000256" key="2">
    <source>
        <dbReference type="ARBA" id="ARBA00001958"/>
    </source>
</evidence>
<comment type="subcellular location">
    <subcellularLocation>
        <location evidence="14">Cytoplasm</location>
    </subcellularLocation>
</comment>
<accession>A0A1D9MLI6</accession>
<evidence type="ECO:0000256" key="1">
    <source>
        <dbReference type="ARBA" id="ARBA00001946"/>
    </source>
</evidence>
<dbReference type="UniPathway" id="UPA00315">
    <property type="reaction ID" value="UER00080"/>
</dbReference>
<evidence type="ECO:0000256" key="10">
    <source>
        <dbReference type="ARBA" id="ARBA00022840"/>
    </source>
</evidence>
<dbReference type="GO" id="GO:0006730">
    <property type="term" value="P:one-carbon metabolic process"/>
    <property type="evidence" value="ECO:0007669"/>
    <property type="project" value="UniProtKB-KW"/>
</dbReference>
<dbReference type="PROSITE" id="PS00377">
    <property type="entry name" value="ADOMET_SYNTHASE_2"/>
    <property type="match status" value="1"/>
</dbReference>
<dbReference type="OrthoDB" id="9801686at2"/>
<dbReference type="PIRSF" id="PIRSF000497">
    <property type="entry name" value="MAT"/>
    <property type="match status" value="1"/>
</dbReference>
<comment type="cofactor">
    <cofactor evidence="1">
        <name>Mg(2+)</name>
        <dbReference type="ChEBI" id="CHEBI:18420"/>
    </cofactor>
</comment>
<dbReference type="Pfam" id="PF02773">
    <property type="entry name" value="S-AdoMet_synt_C"/>
    <property type="match status" value="1"/>
</dbReference>
<dbReference type="InterPro" id="IPR022636">
    <property type="entry name" value="S-AdoMet_synthetase_sfam"/>
</dbReference>
<evidence type="ECO:0000256" key="8">
    <source>
        <dbReference type="ARBA" id="ARBA00022723"/>
    </source>
</evidence>
<dbReference type="AlphaFoldDB" id="A0A1D9MLI6"/>
<dbReference type="EMBL" id="CP017812">
    <property type="protein sequence ID" value="AOZ73098.1"/>
    <property type="molecule type" value="Genomic_DNA"/>
</dbReference>
<dbReference type="NCBIfam" id="TIGR01034">
    <property type="entry name" value="metK"/>
    <property type="match status" value="1"/>
</dbReference>
<dbReference type="InterPro" id="IPR022630">
    <property type="entry name" value="S-AdoMet_synt_C"/>
</dbReference>
<comment type="subunit">
    <text evidence="14">Homotetramer.</text>
</comment>
<feature type="domain" description="S-adenosylmethionine synthetase N-terminal" evidence="16">
    <location>
        <begin position="16"/>
        <end position="99"/>
    </location>
</feature>
<dbReference type="GO" id="GO:0005737">
    <property type="term" value="C:cytoplasm"/>
    <property type="evidence" value="ECO:0007669"/>
    <property type="project" value="UniProtKB-SubCell"/>
</dbReference>
<dbReference type="PROSITE" id="PS00376">
    <property type="entry name" value="ADOMET_SYNTHASE_1"/>
    <property type="match status" value="1"/>
</dbReference>
<comment type="pathway">
    <text evidence="3">Amino-acid biosynthesis; S-adenosyl-L-methionine biosynthesis; S-adenosyl-L-methionine from L-methionine: step 1/1.</text>
</comment>
<keyword evidence="11 14" id="KW-0460">Magnesium</keyword>
<evidence type="ECO:0000256" key="3">
    <source>
        <dbReference type="ARBA" id="ARBA00005224"/>
    </source>
</evidence>
<evidence type="ECO:0000256" key="6">
    <source>
        <dbReference type="ARBA" id="ARBA00022563"/>
    </source>
</evidence>
<dbReference type="STRING" id="1912795.BK816_07180"/>
<evidence type="ECO:0000256" key="9">
    <source>
        <dbReference type="ARBA" id="ARBA00022741"/>
    </source>
</evidence>
<dbReference type="InterPro" id="IPR022631">
    <property type="entry name" value="ADOMET_SYNTHASE_CS"/>
</dbReference>
<dbReference type="Pfam" id="PF00438">
    <property type="entry name" value="S-AdoMet_synt_N"/>
    <property type="match status" value="1"/>
</dbReference>
<dbReference type="Proteomes" id="UP000176288">
    <property type="component" value="Chromosome"/>
</dbReference>
<dbReference type="PANTHER" id="PTHR11964">
    <property type="entry name" value="S-ADENOSYLMETHIONINE SYNTHETASE"/>
    <property type="match status" value="1"/>
</dbReference>
<evidence type="ECO:0000259" key="17">
    <source>
        <dbReference type="Pfam" id="PF02772"/>
    </source>
</evidence>
<reference evidence="19 20" key="1">
    <citation type="submission" date="2016-10" db="EMBL/GenBank/DDBJ databases">
        <title>Actinomyces aegypiusis sp. nov., isolated from the Aegypius monachus in Qinghai Tibet Plateau China.</title>
        <authorList>
            <person name="Wang Y."/>
        </authorList>
    </citation>
    <scope>NUCLEOTIDE SEQUENCE [LARGE SCALE GENOMIC DNA]</scope>
    <source>
        <strain evidence="19 20">VUL4_3</strain>
    </source>
</reference>
<evidence type="ECO:0000256" key="4">
    <source>
        <dbReference type="ARBA" id="ARBA00009685"/>
    </source>
</evidence>
<sequence length="423" mass="45425">MTSTALASKTPHAIRLETSESVCAGHPDKLCDRIADEILDECLWEDPASRCAVEVMASNHLITVAGQITCNGRVRIRSIVRSTLARLGYQPWKYLVSVNVTKQSSDIAGGVDTALETRDGGVEQAGAFSDLGAGDQGTVYGYATDATKDFLPASLVAAHEICARLDQAREQGTIAGIGPDGKAQVTLTVDEDGTPITAPTVVVSIQHDAAKDLEELRREVISKIVAPALETIGIDTLKYTTVLVNPSGRFVKGGPSADTGLTGRKLMVDTYGGHAPHGGGAFSGKDATKVDRTGAYMARFLAKQVVAGHLAKRCTVSISYAIGKADPVAFDIDTHGTHIPEVSDDDIRLALQDFYSLRPGAIIDRFHLRRHGFARYSAYGHFGGVNGAYPGWEAKYDRWRLKEDVINHAKERHSETNPEEAGQ</sequence>
<evidence type="ECO:0000256" key="5">
    <source>
        <dbReference type="ARBA" id="ARBA00012828"/>
    </source>
</evidence>
<keyword evidence="10" id="KW-0067">ATP-binding</keyword>
<proteinExistence type="inferred from homology"/>
<dbReference type="SUPFAM" id="SSF55973">
    <property type="entry name" value="S-adenosylmethionine synthetase"/>
    <property type="match status" value="3"/>
</dbReference>
<evidence type="ECO:0000256" key="15">
    <source>
        <dbReference type="RuleBase" id="RU004462"/>
    </source>
</evidence>
<keyword evidence="6" id="KW-0554">One-carbon metabolism</keyword>
<dbReference type="GO" id="GO:0046872">
    <property type="term" value="F:metal ion binding"/>
    <property type="evidence" value="ECO:0007669"/>
    <property type="project" value="UniProtKB-KW"/>
</dbReference>
<dbReference type="EC" id="2.5.1.6" evidence="5 13"/>
<name>A0A1D9MLI6_9ACTO</name>
<dbReference type="InterPro" id="IPR002133">
    <property type="entry name" value="S-AdoMet_synthetase"/>
</dbReference>